<gene>
    <name evidence="2" type="ORF">IPN02_17535</name>
</gene>
<sequence>MSTRTASGASDLRRGAAAACLIGAGLLHGFITLEYVNEKLYIGLLFGLSVPLCIGLAAYLWQHDDRRAWLLGAALSAGMIVGFLVSRTTGLPGFNESGVWAHWTEGFPALATEIGFLVAAAPVLMASIGAAQGHGQPLRG</sequence>
<keyword evidence="1" id="KW-0812">Transmembrane</keyword>
<proteinExistence type="predicted"/>
<comment type="caution">
    <text evidence="2">The sequence shown here is derived from an EMBL/GenBank/DDBJ whole genome shotgun (WGS) entry which is preliminary data.</text>
</comment>
<organism evidence="2 3">
    <name type="scientific">Candidatus Neomicrothrix subdominans</name>
    <dbReference type="NCBI Taxonomy" id="2954438"/>
    <lineage>
        <taxon>Bacteria</taxon>
        <taxon>Bacillati</taxon>
        <taxon>Actinomycetota</taxon>
        <taxon>Acidimicrobiia</taxon>
        <taxon>Acidimicrobiales</taxon>
        <taxon>Microthrixaceae</taxon>
        <taxon>Candidatus Neomicrothrix</taxon>
    </lineage>
</organism>
<name>A0A936TER0_9ACTN</name>
<feature type="transmembrane region" description="Helical" evidence="1">
    <location>
        <begin position="12"/>
        <end position="33"/>
    </location>
</feature>
<evidence type="ECO:0000256" key="1">
    <source>
        <dbReference type="SAM" id="Phobius"/>
    </source>
</evidence>
<evidence type="ECO:0000313" key="2">
    <source>
        <dbReference type="EMBL" id="MBK9298588.1"/>
    </source>
</evidence>
<dbReference type="Proteomes" id="UP000727993">
    <property type="component" value="Unassembled WGS sequence"/>
</dbReference>
<protein>
    <submittedName>
        <fullName evidence="2">Uncharacterized protein</fullName>
    </submittedName>
</protein>
<feature type="transmembrane region" description="Helical" evidence="1">
    <location>
        <begin position="39"/>
        <end position="61"/>
    </location>
</feature>
<keyword evidence="1" id="KW-1133">Transmembrane helix</keyword>
<evidence type="ECO:0000313" key="3">
    <source>
        <dbReference type="Proteomes" id="UP000727993"/>
    </source>
</evidence>
<feature type="transmembrane region" description="Helical" evidence="1">
    <location>
        <begin position="68"/>
        <end position="86"/>
    </location>
</feature>
<dbReference type="AlphaFoldDB" id="A0A936TER0"/>
<reference evidence="2 3" key="1">
    <citation type="submission" date="2020-10" db="EMBL/GenBank/DDBJ databases">
        <title>Connecting structure to function with the recovery of over 1000 high-quality activated sludge metagenome-assembled genomes encoding full-length rRNA genes using long-read sequencing.</title>
        <authorList>
            <person name="Singleton C.M."/>
            <person name="Petriglieri F."/>
            <person name="Kristensen J.M."/>
            <person name="Kirkegaard R.H."/>
            <person name="Michaelsen T.Y."/>
            <person name="Andersen M.H."/>
            <person name="Karst S.M."/>
            <person name="Dueholm M.S."/>
            <person name="Nielsen P.H."/>
            <person name="Albertsen M."/>
        </authorList>
    </citation>
    <scope>NUCLEOTIDE SEQUENCE [LARGE SCALE GENOMIC DNA]</scope>
    <source>
        <strain evidence="2">Lyne_18-Q3-R50-59_MAXAC.006</strain>
    </source>
</reference>
<dbReference type="EMBL" id="JADJZA010000010">
    <property type="protein sequence ID" value="MBK9298588.1"/>
    <property type="molecule type" value="Genomic_DNA"/>
</dbReference>
<feature type="transmembrane region" description="Helical" evidence="1">
    <location>
        <begin position="106"/>
        <end position="131"/>
    </location>
</feature>
<accession>A0A936TER0</accession>
<keyword evidence="1" id="KW-0472">Membrane</keyword>